<dbReference type="SUPFAM" id="SSF142906">
    <property type="entry name" value="YjbR-like"/>
    <property type="match status" value="1"/>
</dbReference>
<dbReference type="PANTHER" id="PTHR35145:SF1">
    <property type="entry name" value="CYTOPLASMIC PROTEIN"/>
    <property type="match status" value="1"/>
</dbReference>
<accession>A0A1I3J8I6</accession>
<dbReference type="InterPro" id="IPR007351">
    <property type="entry name" value="YjbR"/>
</dbReference>
<protein>
    <submittedName>
        <fullName evidence="1">Predicted DNA-binding protein, MmcQ/YjbR family</fullName>
    </submittedName>
</protein>
<evidence type="ECO:0000313" key="1">
    <source>
        <dbReference type="EMBL" id="SFI56185.1"/>
    </source>
</evidence>
<dbReference type="Proteomes" id="UP000182737">
    <property type="component" value="Unassembled WGS sequence"/>
</dbReference>
<dbReference type="AlphaFoldDB" id="A0A1I3J8I6"/>
<dbReference type="EMBL" id="FORI01000002">
    <property type="protein sequence ID" value="SFI56185.1"/>
    <property type="molecule type" value="Genomic_DNA"/>
</dbReference>
<dbReference type="InterPro" id="IPR058532">
    <property type="entry name" value="YjbR/MT2646/Rv2570-like"/>
</dbReference>
<proteinExistence type="predicted"/>
<dbReference type="GO" id="GO:0003677">
    <property type="term" value="F:DNA binding"/>
    <property type="evidence" value="ECO:0007669"/>
    <property type="project" value="UniProtKB-KW"/>
</dbReference>
<keyword evidence="2" id="KW-1185">Reference proteome</keyword>
<evidence type="ECO:0000313" key="2">
    <source>
        <dbReference type="Proteomes" id="UP000182737"/>
    </source>
</evidence>
<dbReference type="InterPro" id="IPR038056">
    <property type="entry name" value="YjbR-like_sf"/>
</dbReference>
<dbReference type="PANTHER" id="PTHR35145">
    <property type="entry name" value="CYTOPLASMIC PROTEIN-RELATED"/>
    <property type="match status" value="1"/>
</dbReference>
<reference evidence="2" key="1">
    <citation type="submission" date="2016-10" db="EMBL/GenBank/DDBJ databases">
        <authorList>
            <person name="Varghese N."/>
            <person name="Submissions S."/>
        </authorList>
    </citation>
    <scope>NUCLEOTIDE SEQUENCE [LARGE SCALE GENOMIC DNA]</scope>
    <source>
        <strain evidence="2">XBD1002</strain>
    </source>
</reference>
<keyword evidence="1" id="KW-0238">DNA-binding</keyword>
<dbReference type="Pfam" id="PF04237">
    <property type="entry name" value="YjbR"/>
    <property type="match status" value="1"/>
</dbReference>
<dbReference type="OrthoDB" id="9789813at2"/>
<name>A0A1I3J8I6_9SPIR</name>
<dbReference type="RefSeq" id="WP_074930798.1">
    <property type="nucleotide sequence ID" value="NZ_FORI01000002.1"/>
</dbReference>
<dbReference type="Gene3D" id="3.90.1150.30">
    <property type="match status" value="1"/>
</dbReference>
<organism evidence="1 2">
    <name type="scientific">Treponema bryantii</name>
    <dbReference type="NCBI Taxonomy" id="163"/>
    <lineage>
        <taxon>Bacteria</taxon>
        <taxon>Pseudomonadati</taxon>
        <taxon>Spirochaetota</taxon>
        <taxon>Spirochaetia</taxon>
        <taxon>Spirochaetales</taxon>
        <taxon>Treponemataceae</taxon>
        <taxon>Treponema</taxon>
    </lineage>
</organism>
<sequence>MDYSYIFRSAKINKDSLKAAGFTTSDDNNYVMQMPVSNGAFNAEISLSLSEQTLTVQLFDSATGEKYALFDMPSHGAFVASLREEVQKIIDDIKSKCFETNDLKDDFIAWIKSKFGAEPDYPWPDDAPYSFVFRCPNEKWFALVMRIKYRQLGLTGDDYVWVVNMKANQDSIPNLVDHKSIFPAWHMNKKYWITILLTAVTDFEKLCELTEKSYELVTR</sequence>
<gene>
    <name evidence="1" type="ORF">SAMN04487775_102390</name>
</gene>